<accession>A0ABT3WZC0</accession>
<gene>
    <name evidence="7" type="ORF">OS242_08485</name>
</gene>
<dbReference type="InterPro" id="IPR006680">
    <property type="entry name" value="Amidohydro-rel"/>
</dbReference>
<evidence type="ECO:0000256" key="1">
    <source>
        <dbReference type="ARBA" id="ARBA00006773"/>
    </source>
</evidence>
<comment type="catalytic activity">
    <reaction evidence="4">
        <text>adenine + H2O + H(+) = hypoxanthine + NH4(+)</text>
        <dbReference type="Rhea" id="RHEA:23688"/>
        <dbReference type="ChEBI" id="CHEBI:15377"/>
        <dbReference type="ChEBI" id="CHEBI:15378"/>
        <dbReference type="ChEBI" id="CHEBI:16708"/>
        <dbReference type="ChEBI" id="CHEBI:17368"/>
        <dbReference type="ChEBI" id="CHEBI:28938"/>
        <dbReference type="EC" id="3.5.4.2"/>
    </reaction>
</comment>
<reference evidence="7 8" key="1">
    <citation type="submission" date="2022-11" db="EMBL/GenBank/DDBJ databases">
        <title>Study of microbial diversity in lake waters.</title>
        <authorList>
            <person name="Zhang J."/>
        </authorList>
    </citation>
    <scope>NUCLEOTIDE SEQUENCE [LARGE SCALE GENOMIC DNA]</scope>
    <source>
        <strain evidence="7 8">DT12</strain>
    </source>
</reference>
<dbReference type="RefSeq" id="WP_267151247.1">
    <property type="nucleotide sequence ID" value="NZ_JAPMLT010000003.1"/>
</dbReference>
<evidence type="ECO:0000259" key="6">
    <source>
        <dbReference type="Pfam" id="PF13382"/>
    </source>
</evidence>
<comment type="similarity">
    <text evidence="1">Belongs to the metallo-dependent hydrolases superfamily. Adenine deaminase family.</text>
</comment>
<dbReference type="InterPro" id="IPR011059">
    <property type="entry name" value="Metal-dep_hydrolase_composite"/>
</dbReference>
<organism evidence="7 8">
    <name type="scientific">Tumebacillus lacus</name>
    <dbReference type="NCBI Taxonomy" id="2995335"/>
    <lineage>
        <taxon>Bacteria</taxon>
        <taxon>Bacillati</taxon>
        <taxon>Bacillota</taxon>
        <taxon>Bacilli</taxon>
        <taxon>Bacillales</taxon>
        <taxon>Alicyclobacillaceae</taxon>
        <taxon>Tumebacillus</taxon>
    </lineage>
</organism>
<dbReference type="InterPro" id="IPR026912">
    <property type="entry name" value="Adenine_deam_C"/>
</dbReference>
<dbReference type="Proteomes" id="UP001208017">
    <property type="component" value="Unassembled WGS sequence"/>
</dbReference>
<dbReference type="EC" id="3.5.4.2" evidence="2"/>
<evidence type="ECO:0000256" key="4">
    <source>
        <dbReference type="ARBA" id="ARBA00047720"/>
    </source>
</evidence>
<feature type="domain" description="Amidohydrolase-related" evidence="5">
    <location>
        <begin position="80"/>
        <end position="363"/>
    </location>
</feature>
<dbReference type="EMBL" id="JAPMLT010000003">
    <property type="protein sequence ID" value="MCX7570000.1"/>
    <property type="molecule type" value="Genomic_DNA"/>
</dbReference>
<name>A0ABT3WZC0_9BACL</name>
<evidence type="ECO:0000313" key="8">
    <source>
        <dbReference type="Proteomes" id="UP001208017"/>
    </source>
</evidence>
<keyword evidence="8" id="KW-1185">Reference proteome</keyword>
<proteinExistence type="inferred from homology"/>
<dbReference type="Gene3D" id="3.20.20.140">
    <property type="entry name" value="Metal-dependent hydrolases"/>
    <property type="match status" value="1"/>
</dbReference>
<comment type="caution">
    <text evidence="7">The sequence shown here is derived from an EMBL/GenBank/DDBJ whole genome shotgun (WGS) entry which is preliminary data.</text>
</comment>
<dbReference type="PANTHER" id="PTHR11113">
    <property type="entry name" value="N-ACETYLGLUCOSAMINE-6-PHOSPHATE DEACETYLASE"/>
    <property type="match status" value="1"/>
</dbReference>
<dbReference type="SUPFAM" id="SSF51556">
    <property type="entry name" value="Metallo-dependent hydrolases"/>
    <property type="match status" value="1"/>
</dbReference>
<dbReference type="InterPro" id="IPR032466">
    <property type="entry name" value="Metal_Hydrolase"/>
</dbReference>
<dbReference type="Gene3D" id="2.30.40.10">
    <property type="entry name" value="Urease, subunit C, domain 1"/>
    <property type="match status" value="1"/>
</dbReference>
<dbReference type="Pfam" id="PF01979">
    <property type="entry name" value="Amidohydro_1"/>
    <property type="match status" value="1"/>
</dbReference>
<evidence type="ECO:0000313" key="7">
    <source>
        <dbReference type="EMBL" id="MCX7570000.1"/>
    </source>
</evidence>
<keyword evidence="3" id="KW-0378">Hydrolase</keyword>
<protein>
    <recommendedName>
        <fullName evidence="2">adenine deaminase</fullName>
        <ecNumber evidence="2">3.5.4.2</ecNumber>
    </recommendedName>
</protein>
<feature type="domain" description="Adenine deaminase C-terminal" evidence="6">
    <location>
        <begin position="419"/>
        <end position="585"/>
    </location>
</feature>
<sequence length="594" mass="65391">MATAMKVRELTSEQWDGLVACARGKREPDLVIENGTVLNVYSGELMPANIWIIGDRIAYVGPRRYEGTAARVFDATGKVLSPGYIEPHAHPFQLYNPMSYAEAVLARGTTCSVNDDLVVHLNMEFSQVGRFFEMMSGLPIKMVWSVRLDPQAHLPEKKDKYRAYELGRLMKSPHVWQAGELTDWKSWLDGDEEMKEASLAAKHMRRRIEGHSAGASWETLNALTAAGVTADHEAINTEEALRRLRLGIWTTLRHSSLRPDLPDLIPGLIEAGLKNWSRLMMTTDGPTPEYLSQGYSDYLIRLAISLGLDPIIAYQLVTINPATYYGVEEEIGGIAPGRIADILILSDLLDPTPETVIADGRPVAQNGRLLEPLPQPNWAEIGLPPLRPLGPKGTVDPDWFAVHTDSDTFPVLNLQNPAITRRVDVAVPTTDGRIDDAFVTASDDICYLAMLNRQGRWVCNGLIKNFATDLAALASSYTGASEIIVIGRDRAAMAAAVERMLEIGGGIVILDNEHNVLNELPLPIGGALSHRPVADLVGLSKEIADVLADLGHTHYDPIYTLLFLSSTHLPELRLSSEGLFEVKTKRVLIPSRPL</sequence>
<dbReference type="Pfam" id="PF13382">
    <property type="entry name" value="Adenine_deam_C"/>
    <property type="match status" value="1"/>
</dbReference>
<evidence type="ECO:0000256" key="3">
    <source>
        <dbReference type="ARBA" id="ARBA00022801"/>
    </source>
</evidence>
<evidence type="ECO:0000259" key="5">
    <source>
        <dbReference type="Pfam" id="PF01979"/>
    </source>
</evidence>
<dbReference type="SUPFAM" id="SSF51338">
    <property type="entry name" value="Composite domain of metallo-dependent hydrolases"/>
    <property type="match status" value="1"/>
</dbReference>
<evidence type="ECO:0000256" key="2">
    <source>
        <dbReference type="ARBA" id="ARBA00012782"/>
    </source>
</evidence>
<dbReference type="PANTHER" id="PTHR11113:SF6">
    <property type="entry name" value="ADENINE DEAMINASE YERA-RELATED"/>
    <property type="match status" value="1"/>
</dbReference>